<dbReference type="PANTHER" id="PTHR34473:SF3">
    <property type="entry name" value="TRANSMEMBRANE PROTEIN-RELATED"/>
    <property type="match status" value="1"/>
</dbReference>
<dbReference type="AlphaFoldDB" id="A0A7H0H5H7"/>
<feature type="region of interest" description="Disordered" evidence="1">
    <location>
        <begin position="1"/>
        <end position="20"/>
    </location>
</feature>
<protein>
    <submittedName>
        <fullName evidence="4">PH domain-containing protein</fullName>
    </submittedName>
</protein>
<dbReference type="InterPro" id="IPR014529">
    <property type="entry name" value="UCP026631"/>
</dbReference>
<gene>
    <name evidence="4" type="ORF">H9L22_16980</name>
</gene>
<keyword evidence="2" id="KW-1133">Transmembrane helix</keyword>
<evidence type="ECO:0000313" key="5">
    <source>
        <dbReference type="Proteomes" id="UP000516117"/>
    </source>
</evidence>
<dbReference type="Proteomes" id="UP000516117">
    <property type="component" value="Chromosome"/>
</dbReference>
<dbReference type="PIRSF" id="PIRSF026631">
    <property type="entry name" value="UCP026631"/>
    <property type="match status" value="1"/>
</dbReference>
<evidence type="ECO:0000256" key="1">
    <source>
        <dbReference type="SAM" id="MobiDB-lite"/>
    </source>
</evidence>
<proteinExistence type="predicted"/>
<sequence>MSDPSLPEVPSEAPPKVVERPSPLTGIARGAIALIAVAIAVGRDFVESPGDADSAMLVMAGIALVVIVLIGLGGVITWRTTTFIADDEEFRVERNFIWRSSSRVDYTKVQSIDVSQPFIARLLGLAKVHIDVGGEGGVDLSYLTKRRAEALREHLLEKMAVSRDEARTHATGGADPEALPAVADAEDELIVAVSPTTLLIGSLVTLGTIAAVAGGVLLVGLSILSEATFTFIAGILAIGGWVWGRVGKNWGFRMTRRGGALRIHRGALSKANQGLRPARVQGVVISQDLLQKLTGMYEMRVTVLGYAGGDGDADDGSNAVVLPAGTAADVQRVLSALWPELDLTTVTVHGQPPTAKWLTPLTFRTHTWGIGEHVIVAEHGLLENRRTIVPHRRMQSASVQQGPLQRRLGLASLSVHTTDGPVDLQIYHLAEADARRLLQDQVERARLARRATDSVAEVAADEAAGQALEVEMPEGRTGFEPTEGEPLR</sequence>
<evidence type="ECO:0000259" key="3">
    <source>
        <dbReference type="Pfam" id="PF03703"/>
    </source>
</evidence>
<feature type="transmembrane region" description="Helical" evidence="2">
    <location>
        <begin position="55"/>
        <end position="78"/>
    </location>
</feature>
<dbReference type="KEGG" id="tdf:H9L22_16980"/>
<dbReference type="EMBL" id="CP060789">
    <property type="protein sequence ID" value="QNP55793.1"/>
    <property type="molecule type" value="Genomic_DNA"/>
</dbReference>
<reference evidence="4 5" key="1">
    <citation type="submission" date="2020-08" db="EMBL/GenBank/DDBJ databases">
        <title>Genome sequence of Tessaracoccus defluvii JCM 17540T.</title>
        <authorList>
            <person name="Hyun D.-W."/>
            <person name="Bae J.-W."/>
        </authorList>
    </citation>
    <scope>NUCLEOTIDE SEQUENCE [LARGE SCALE GENOMIC DNA]</scope>
    <source>
        <strain evidence="4 5">JCM 17540</strain>
    </source>
</reference>
<organism evidence="4 5">
    <name type="scientific">Tessaracoccus defluvii</name>
    <dbReference type="NCBI Taxonomy" id="1285901"/>
    <lineage>
        <taxon>Bacteria</taxon>
        <taxon>Bacillati</taxon>
        <taxon>Actinomycetota</taxon>
        <taxon>Actinomycetes</taxon>
        <taxon>Propionibacteriales</taxon>
        <taxon>Propionibacteriaceae</taxon>
        <taxon>Tessaracoccus</taxon>
    </lineage>
</organism>
<keyword evidence="2" id="KW-0812">Transmembrane</keyword>
<accession>A0A7H0H5H7</accession>
<name>A0A7H0H5H7_9ACTN</name>
<feature type="domain" description="YdbS-like PH" evidence="3">
    <location>
        <begin position="364"/>
        <end position="438"/>
    </location>
</feature>
<dbReference type="InterPro" id="IPR005182">
    <property type="entry name" value="YdbS-like_PH"/>
</dbReference>
<evidence type="ECO:0000256" key="2">
    <source>
        <dbReference type="SAM" id="Phobius"/>
    </source>
</evidence>
<keyword evidence="2" id="KW-0472">Membrane</keyword>
<feature type="domain" description="YdbS-like PH" evidence="3">
    <location>
        <begin position="78"/>
        <end position="155"/>
    </location>
</feature>
<feature type="transmembrane region" description="Helical" evidence="2">
    <location>
        <begin position="227"/>
        <end position="246"/>
    </location>
</feature>
<feature type="region of interest" description="Disordered" evidence="1">
    <location>
        <begin position="465"/>
        <end position="488"/>
    </location>
</feature>
<dbReference type="PANTHER" id="PTHR34473">
    <property type="entry name" value="UPF0699 TRANSMEMBRANE PROTEIN YDBS"/>
    <property type="match status" value="1"/>
</dbReference>
<dbReference type="RefSeq" id="WP_187720922.1">
    <property type="nucleotide sequence ID" value="NZ_BAABBL010000010.1"/>
</dbReference>
<feature type="transmembrane region" description="Helical" evidence="2">
    <location>
        <begin position="198"/>
        <end position="221"/>
    </location>
</feature>
<evidence type="ECO:0000313" key="4">
    <source>
        <dbReference type="EMBL" id="QNP55793.1"/>
    </source>
</evidence>
<keyword evidence="5" id="KW-1185">Reference proteome</keyword>
<feature type="domain" description="YdbS-like PH" evidence="3">
    <location>
        <begin position="252"/>
        <end position="330"/>
    </location>
</feature>
<dbReference type="Pfam" id="PF03703">
    <property type="entry name" value="bPH_2"/>
    <property type="match status" value="3"/>
</dbReference>